<sequence>METMSEAGLANQKPNKESKTKTREEGELSSSDDDENPGSSFAHSTGAVAISAATVFATPANKYIQGSQMVKNVSSNNLSSSVDIQPQTSIKPKSLKSFEQNRVMFKSNHPGWFPSSGTNANLVISFSDDDSGSDTEDHRHKKPFQNKSNASGVDNNGRPPTSSAVRSKNLRQTARNISKVMPKKLSPTQTFVSSTTKFHGGASSWVSRPLSVEQRSRARNFNINKNLGSQERVSDQGVGLRNSKLQDLRQQIALRESELKLKAAQQSKDLAVDSCVHYHTTNLSNDATRKYQSTSTDVGRLEQKGPDKKRLKASGSYSHQLTTDGRKNIPATKSIVPAKEPILEKSSVHDRNEVDGGQKDIPISRIETDIVEQDMRNGKQVDLPAENIPSVVKDVANINTGCNQSDRDSRQVNTDLLLNRNGQLANMTSSNLPKNFDQIALNQTNKKGGHHPSSILNKATREQNVVESSDYSKAITCDKTAEPSLHQVNNASSWNCLGNANVAGHSNIQSLLDMEDLLDKELEEAQEHRRMCEIEERNALKAYRKAQRALLEANVRCNKLYRERELCSARFRSFIMDDSNFLWSSSQHEPVGHEIDLSKHIPDNMHLLPTPNHQTQSGFVGFSQGVFDSSIQGVNGAPLNLSHDHVNGQNLGSEPCSEPDASTSEMLPHKSKNAVNGLSPHSNELNVSADEDEEIYQLGHESVQRNLEYLQKDYISEGRQIRTNNRPNKKLSTDSSQDPLLLEATLRSELFARLGMRTLSKNSGSCFNVDPPVERGADNDTGSDKLQMSNGSVPSSGVQNQQHDVGGVPERSIPGALVQVHDQSHVGKSDLKFQSTDDSGENKFSTRENHSTLSILFSPPSVLRSAFGPLKSALDIALSNQRANQENHRRNVDVDVGACVKSNEIQDCDLISKSNLESIKGYFEREIGSYTCNLAVDLFWPLCMYELRGKCNNDECPWQHVKDFSDGNMYQHDDSGSAGCQTGSTIHQEDCNDATKLSKGHDNLTPPTYIVGLDILKAESHAFESVVARRHGQCWKKCFSISLALSNIFQKDLPGDFLHASDGRIEWHENWNGQNSYFQSRNGVMNQLKQTVISNEQSVEMALLILNQEGNRPEGTKKALSLLSRALEADPTSELLWIIYLLIFYSNAKSVGKDDMFSYAVKHNEGSYALWLMYINSRIQLSDRLVAYDTALSAVCCRASASSEGDEMHASTCILDLFLQMMECFCLSGNVEKAIQRISGLFFPATDSNDPHCLILSDILTCLTISDKLIFWVCCVYLVIYRKLPDAVLQQFECEKELLAIQWPSVHLEDDQKQRAIKLIEMAVDSVEKYINSESLNGEINLRSVQSFAVSHIRIMAILDGLECCRSLLEKYIKLYPSCQELVLISARMQKHDFGHFSFVGFEEALSKWPKGVPGIQCIWNQYAEYALQNGRPGFAAELMNRWFHSVWKIQCSQGEISDPIVADILISSPESTSTSNLDFSVSDKNQMDLMFGYLNLSLHKLLQNDYNEARLAIDGALNAAAPENFKHCVREHAMLLLIDESEPKEDALIRWQLRLLHSYLDKARSFCNCESLARQFINNIEMPRVRQLITNLLSPISSDFSLINLVLEVWYGPSLLPQKFSKLKDLVDFVEAIMEIVPSNYQLAFSVFKLLNRDSNLTDTDIIPASVLFWACSTLVSAIFHAVPIAPEYVWVKAAGILGNITGIEAISERFYGRALYVYPFSINLWKCFYDLSKTKGDTETVVKAAREKGIELN</sequence>
<keyword evidence="2" id="KW-1185">Reference proteome</keyword>
<name>A0ACC1Y8E0_MELAZ</name>
<evidence type="ECO:0000313" key="1">
    <source>
        <dbReference type="EMBL" id="KAJ4719840.1"/>
    </source>
</evidence>
<evidence type="ECO:0000313" key="2">
    <source>
        <dbReference type="Proteomes" id="UP001164539"/>
    </source>
</evidence>
<accession>A0ACC1Y8E0</accession>
<proteinExistence type="predicted"/>
<organism evidence="1 2">
    <name type="scientific">Melia azedarach</name>
    <name type="common">Chinaberry tree</name>
    <dbReference type="NCBI Taxonomy" id="155640"/>
    <lineage>
        <taxon>Eukaryota</taxon>
        <taxon>Viridiplantae</taxon>
        <taxon>Streptophyta</taxon>
        <taxon>Embryophyta</taxon>
        <taxon>Tracheophyta</taxon>
        <taxon>Spermatophyta</taxon>
        <taxon>Magnoliopsida</taxon>
        <taxon>eudicotyledons</taxon>
        <taxon>Gunneridae</taxon>
        <taxon>Pentapetalae</taxon>
        <taxon>rosids</taxon>
        <taxon>malvids</taxon>
        <taxon>Sapindales</taxon>
        <taxon>Meliaceae</taxon>
        <taxon>Melia</taxon>
    </lineage>
</organism>
<gene>
    <name evidence="1" type="ORF">OWV82_007758</name>
</gene>
<dbReference type="Proteomes" id="UP001164539">
    <property type="component" value="Chromosome 4"/>
</dbReference>
<comment type="caution">
    <text evidence="1">The sequence shown here is derived from an EMBL/GenBank/DDBJ whole genome shotgun (WGS) entry which is preliminary data.</text>
</comment>
<dbReference type="EMBL" id="CM051397">
    <property type="protein sequence ID" value="KAJ4719840.1"/>
    <property type="molecule type" value="Genomic_DNA"/>
</dbReference>
<reference evidence="1 2" key="1">
    <citation type="journal article" date="2023" name="Science">
        <title>Complex scaffold remodeling in plant triterpene biosynthesis.</title>
        <authorList>
            <person name="De La Pena R."/>
            <person name="Hodgson H."/>
            <person name="Liu J.C."/>
            <person name="Stephenson M.J."/>
            <person name="Martin A.C."/>
            <person name="Owen C."/>
            <person name="Harkess A."/>
            <person name="Leebens-Mack J."/>
            <person name="Jimenez L.E."/>
            <person name="Osbourn A."/>
            <person name="Sattely E.S."/>
        </authorList>
    </citation>
    <scope>NUCLEOTIDE SEQUENCE [LARGE SCALE GENOMIC DNA]</scope>
    <source>
        <strain evidence="2">cv. JPN11</strain>
        <tissue evidence="1">Leaf</tissue>
    </source>
</reference>
<protein>
    <submittedName>
        <fullName evidence="1">Zinc finger C3H1 domain-containing protein</fullName>
    </submittedName>
</protein>